<dbReference type="EnsemblPlants" id="evm.model.02.3218">
    <property type="protein sequence ID" value="cds.evm.model.02.3218"/>
    <property type="gene ID" value="evm.TU.02.3218"/>
</dbReference>
<keyword evidence="2" id="KW-0808">Transferase</keyword>
<proteinExistence type="inferred from homology"/>
<dbReference type="InterPro" id="IPR023213">
    <property type="entry name" value="CAT-like_dom_sf"/>
</dbReference>
<accession>A0A803P0E2</accession>
<protein>
    <submittedName>
        <fullName evidence="4">Uncharacterized protein</fullName>
    </submittedName>
</protein>
<dbReference type="InterPro" id="IPR050317">
    <property type="entry name" value="Plant_Fungal_Acyltransferase"/>
</dbReference>
<evidence type="ECO:0000256" key="2">
    <source>
        <dbReference type="ARBA" id="ARBA00022679"/>
    </source>
</evidence>
<dbReference type="Proteomes" id="UP000596661">
    <property type="component" value="Chromosome 2"/>
</dbReference>
<evidence type="ECO:0000313" key="4">
    <source>
        <dbReference type="EnsemblPlants" id="cds.evm.model.02.3218"/>
    </source>
</evidence>
<evidence type="ECO:0000256" key="1">
    <source>
        <dbReference type="ARBA" id="ARBA00009861"/>
    </source>
</evidence>
<evidence type="ECO:0000256" key="3">
    <source>
        <dbReference type="ARBA" id="ARBA00023315"/>
    </source>
</evidence>
<dbReference type="GO" id="GO:0016747">
    <property type="term" value="F:acyltransferase activity, transferring groups other than amino-acyl groups"/>
    <property type="evidence" value="ECO:0007669"/>
    <property type="project" value="TreeGrafter"/>
</dbReference>
<sequence length="457" mass="51767">MQMMNMNVMEVKVKERSLVKPADQNGPPRPINIIPLSDLDLIYEEMRKRMSTCLYFYNKPNQEEVPTSNHFFDPSLLKKSLAKVLVPFYPIAGRLGYDHNRRLQINCNDDGVLFVVAETNSHIHDLGDFTSSSDLSKLSPPAPEYYSTEISSIPLLALQVTYFGCGGICLSVGGAHVVMDGNSAFDFVNAWSQITRAKPTITTPPIFDRTLLSPRNPPQILFDHTNDGYRLLHQPNQDNDYDDLNNNNNNFIKVIVVKITKDQLNALKLKANNNFSTFSILAGLIWKCTCMARELSKDEETKLSFSSNGRSKLKPPLPLGYFGNVVFENTTTALVGDLQSKPFWYASNLVHETLTRNLENEYLKSVIDFLKVHPNTKRRFEFGSPNLGINSWSKFSIYDADFGWGPPFLVHCGAITNEGRSWIFDNNTSGDLSVYISLYSQHVEKFNSYFKNLLNKI</sequence>
<keyword evidence="5" id="KW-1185">Reference proteome</keyword>
<dbReference type="AlphaFoldDB" id="A0A803P0E2"/>
<dbReference type="PANTHER" id="PTHR31642">
    <property type="entry name" value="TRICHOTHECENE 3-O-ACETYLTRANSFERASE"/>
    <property type="match status" value="1"/>
</dbReference>
<gene>
    <name evidence="4" type="primary">LOC115707961</name>
</gene>
<evidence type="ECO:0000313" key="5">
    <source>
        <dbReference type="Proteomes" id="UP000596661"/>
    </source>
</evidence>
<dbReference type="PANTHER" id="PTHR31642:SF11">
    <property type="entry name" value="SHIKIMATE O-HYDROXYCINNAMOYLTRANSFERASE"/>
    <property type="match status" value="1"/>
</dbReference>
<reference evidence="4" key="1">
    <citation type="submission" date="2018-11" db="EMBL/GenBank/DDBJ databases">
        <authorList>
            <person name="Grassa J C."/>
        </authorList>
    </citation>
    <scope>NUCLEOTIDE SEQUENCE [LARGE SCALE GENOMIC DNA]</scope>
</reference>
<dbReference type="EMBL" id="UZAU01000244">
    <property type="status" value="NOT_ANNOTATED_CDS"/>
    <property type="molecule type" value="Genomic_DNA"/>
</dbReference>
<dbReference type="Pfam" id="PF02458">
    <property type="entry name" value="Transferase"/>
    <property type="match status" value="1"/>
</dbReference>
<reference evidence="4" key="2">
    <citation type="submission" date="2021-03" db="UniProtKB">
        <authorList>
            <consortium name="EnsemblPlants"/>
        </authorList>
    </citation>
    <scope>IDENTIFICATION</scope>
</reference>
<name>A0A803P0E2_CANSA</name>
<dbReference type="OrthoDB" id="671439at2759"/>
<organism evidence="4 5">
    <name type="scientific">Cannabis sativa</name>
    <name type="common">Hemp</name>
    <name type="synonym">Marijuana</name>
    <dbReference type="NCBI Taxonomy" id="3483"/>
    <lineage>
        <taxon>Eukaryota</taxon>
        <taxon>Viridiplantae</taxon>
        <taxon>Streptophyta</taxon>
        <taxon>Embryophyta</taxon>
        <taxon>Tracheophyta</taxon>
        <taxon>Spermatophyta</taxon>
        <taxon>Magnoliopsida</taxon>
        <taxon>eudicotyledons</taxon>
        <taxon>Gunneridae</taxon>
        <taxon>Pentapetalae</taxon>
        <taxon>rosids</taxon>
        <taxon>fabids</taxon>
        <taxon>Rosales</taxon>
        <taxon>Cannabaceae</taxon>
        <taxon>Cannabis</taxon>
    </lineage>
</organism>
<comment type="similarity">
    <text evidence="1">Belongs to the plant acyltransferase family.</text>
</comment>
<dbReference type="Gramene" id="evm.model.02.3218">
    <property type="protein sequence ID" value="cds.evm.model.02.3218"/>
    <property type="gene ID" value="evm.TU.02.3218"/>
</dbReference>
<dbReference type="OMA" id="CALKRHC"/>
<keyword evidence="3" id="KW-0012">Acyltransferase</keyword>
<dbReference type="Gene3D" id="3.30.559.10">
    <property type="entry name" value="Chloramphenicol acetyltransferase-like domain"/>
    <property type="match status" value="2"/>
</dbReference>